<evidence type="ECO:0000259" key="7">
    <source>
        <dbReference type="PROSITE" id="PS50119"/>
    </source>
</evidence>
<dbReference type="SMART" id="SM00449">
    <property type="entry name" value="SPRY"/>
    <property type="match status" value="1"/>
</dbReference>
<dbReference type="InterPro" id="IPR003879">
    <property type="entry name" value="Butyrophylin_SPRY"/>
</dbReference>
<evidence type="ECO:0000259" key="8">
    <source>
        <dbReference type="PROSITE" id="PS50188"/>
    </source>
</evidence>
<evidence type="ECO:0000256" key="1">
    <source>
        <dbReference type="ARBA" id="ARBA00022723"/>
    </source>
</evidence>
<dbReference type="InterPro" id="IPR000315">
    <property type="entry name" value="Znf_B-box"/>
</dbReference>
<dbReference type="SMART" id="SM00336">
    <property type="entry name" value="BBOX"/>
    <property type="match status" value="1"/>
</dbReference>
<dbReference type="CDD" id="cd12893">
    <property type="entry name" value="SPRY_PRY_TRIM35"/>
    <property type="match status" value="1"/>
</dbReference>
<feature type="coiled-coil region" evidence="5">
    <location>
        <begin position="179"/>
        <end position="228"/>
    </location>
</feature>
<dbReference type="PROSITE" id="PS50119">
    <property type="entry name" value="ZF_BBOX"/>
    <property type="match status" value="1"/>
</dbReference>
<evidence type="ECO:0000256" key="4">
    <source>
        <dbReference type="PROSITE-ProRule" id="PRU00024"/>
    </source>
</evidence>
<feature type="domain" description="B30.2/SPRY" evidence="8">
    <location>
        <begin position="270"/>
        <end position="459"/>
    </location>
</feature>
<evidence type="ECO:0000256" key="5">
    <source>
        <dbReference type="SAM" id="Coils"/>
    </source>
</evidence>
<dbReference type="Pfam" id="PF00622">
    <property type="entry name" value="SPRY"/>
    <property type="match status" value="1"/>
</dbReference>
<dbReference type="EMBL" id="CAWUFR010000681">
    <property type="protein sequence ID" value="CAK6980392.1"/>
    <property type="molecule type" value="Genomic_DNA"/>
</dbReference>
<gene>
    <name evidence="9" type="ORF">FSCOSCO3_A028141</name>
</gene>
<dbReference type="InterPro" id="IPR006574">
    <property type="entry name" value="PRY"/>
</dbReference>
<dbReference type="InterPro" id="IPR027370">
    <property type="entry name" value="Znf-RING_euk"/>
</dbReference>
<accession>A0AAV1Q7D1</accession>
<keyword evidence="5" id="KW-0175">Coiled coil</keyword>
<evidence type="ECO:0000313" key="10">
    <source>
        <dbReference type="Proteomes" id="UP001314229"/>
    </source>
</evidence>
<dbReference type="PROSITE" id="PS00518">
    <property type="entry name" value="ZF_RING_1"/>
    <property type="match status" value="1"/>
</dbReference>
<dbReference type="FunFam" id="2.60.120.920:FF:000004">
    <property type="entry name" value="Butyrophilin subfamily 1 member A1"/>
    <property type="match status" value="1"/>
</dbReference>
<sequence length="459" mass="53179">MASRSEKDLCCPVCHEVFRDPVVLSCSHSFCKACLKSWWREKPTRECPVCKRRSSKDEPPRNLVLKNLCESFLQDRDQRASEDLCSLHSEKLKLFCLDHQQPVCLICRDSEKHTKHRFRPIDEAARQHKKKLEETLKPLKEKLKVCEEVKVKFDQTAKHIKVQAQHTERQIKEQFKKLHQFLEEEEEARMAALREEEEQKSQMMKEKMEALSREIAALSHTVRATEEELRAEDVSFLNNYKAAVERVQCCPLLDDPQLPSGALIDQAKHLGNLAFNIWNKMKEMVSYTPFILDPNTAGPELILSEDLTSVRRGWRQQLPDNPERINSLISVLGSEGFNSGTHSWDVEVGDNTFWLLGVLSESVQRKGSKQSGLWRIWFYNDKYSAWSPSAPPTVLPVKKKLQRIRVNLDWNRGNLSFSDPDTNTHIHTFTHTFTDTLFPYIRTVDKLKISPLKVSVTVD</sequence>
<dbReference type="Gene3D" id="3.30.160.60">
    <property type="entry name" value="Classic Zinc Finger"/>
    <property type="match status" value="1"/>
</dbReference>
<dbReference type="AlphaFoldDB" id="A0AAV1Q7D1"/>
<dbReference type="SUPFAM" id="SSF57850">
    <property type="entry name" value="RING/U-box"/>
    <property type="match status" value="1"/>
</dbReference>
<name>A0AAV1Q7D1_SCOSC</name>
<dbReference type="InterPro" id="IPR043136">
    <property type="entry name" value="B30.2/SPRY_sf"/>
</dbReference>
<reference evidence="9 10" key="1">
    <citation type="submission" date="2024-01" db="EMBL/GenBank/DDBJ databases">
        <authorList>
            <person name="Alioto T."/>
            <person name="Alioto T."/>
            <person name="Gomez Garrido J."/>
        </authorList>
    </citation>
    <scope>NUCLEOTIDE SEQUENCE [LARGE SCALE GENOMIC DNA]</scope>
</reference>
<dbReference type="Pfam" id="PF13765">
    <property type="entry name" value="PRY"/>
    <property type="match status" value="1"/>
</dbReference>
<keyword evidence="10" id="KW-1185">Reference proteome</keyword>
<dbReference type="Gene3D" id="3.30.40.10">
    <property type="entry name" value="Zinc/RING finger domain, C3HC4 (zinc finger)"/>
    <property type="match status" value="1"/>
</dbReference>
<feature type="domain" description="RING-type" evidence="6">
    <location>
        <begin position="11"/>
        <end position="51"/>
    </location>
</feature>
<dbReference type="SMART" id="SM00184">
    <property type="entry name" value="RING"/>
    <property type="match status" value="1"/>
</dbReference>
<evidence type="ECO:0000256" key="3">
    <source>
        <dbReference type="ARBA" id="ARBA00022833"/>
    </source>
</evidence>
<dbReference type="InterPro" id="IPR050143">
    <property type="entry name" value="TRIM/RBCC"/>
</dbReference>
<dbReference type="Proteomes" id="UP001314229">
    <property type="component" value="Unassembled WGS sequence"/>
</dbReference>
<dbReference type="InterPro" id="IPR013083">
    <property type="entry name" value="Znf_RING/FYVE/PHD"/>
</dbReference>
<organism evidence="9 10">
    <name type="scientific">Scomber scombrus</name>
    <name type="common">Atlantic mackerel</name>
    <name type="synonym">Scomber vernalis</name>
    <dbReference type="NCBI Taxonomy" id="13677"/>
    <lineage>
        <taxon>Eukaryota</taxon>
        <taxon>Metazoa</taxon>
        <taxon>Chordata</taxon>
        <taxon>Craniata</taxon>
        <taxon>Vertebrata</taxon>
        <taxon>Euteleostomi</taxon>
        <taxon>Actinopterygii</taxon>
        <taxon>Neopterygii</taxon>
        <taxon>Teleostei</taxon>
        <taxon>Neoteleostei</taxon>
        <taxon>Acanthomorphata</taxon>
        <taxon>Pelagiaria</taxon>
        <taxon>Scombriformes</taxon>
        <taxon>Scombridae</taxon>
        <taxon>Scomber</taxon>
    </lineage>
</organism>
<dbReference type="PRINTS" id="PR01407">
    <property type="entry name" value="BUTYPHLNCDUF"/>
</dbReference>
<dbReference type="PANTHER" id="PTHR24103">
    <property type="entry name" value="E3 UBIQUITIN-PROTEIN LIGASE TRIM"/>
    <property type="match status" value="1"/>
</dbReference>
<keyword evidence="2 4" id="KW-0863">Zinc-finger</keyword>
<dbReference type="InterPro" id="IPR017907">
    <property type="entry name" value="Znf_RING_CS"/>
</dbReference>
<dbReference type="Pfam" id="PF13445">
    <property type="entry name" value="zf-RING_UBOX"/>
    <property type="match status" value="1"/>
</dbReference>
<dbReference type="SUPFAM" id="SSF57845">
    <property type="entry name" value="B-box zinc-binding domain"/>
    <property type="match status" value="1"/>
</dbReference>
<evidence type="ECO:0000313" key="9">
    <source>
        <dbReference type="EMBL" id="CAK6980392.1"/>
    </source>
</evidence>
<keyword evidence="1" id="KW-0479">Metal-binding</keyword>
<proteinExistence type="predicted"/>
<feature type="domain" description="B box-type" evidence="7">
    <location>
        <begin position="80"/>
        <end position="121"/>
    </location>
</feature>
<dbReference type="InterPro" id="IPR003877">
    <property type="entry name" value="SPRY_dom"/>
</dbReference>
<dbReference type="Pfam" id="PF00643">
    <property type="entry name" value="zf-B_box"/>
    <property type="match status" value="1"/>
</dbReference>
<keyword evidence="3" id="KW-0862">Zinc</keyword>
<dbReference type="SMART" id="SM00589">
    <property type="entry name" value="PRY"/>
    <property type="match status" value="1"/>
</dbReference>
<protein>
    <submittedName>
        <fullName evidence="9">E3 ubiquitin-protein ligase TRIM39-like</fullName>
    </submittedName>
</protein>
<comment type="caution">
    <text evidence="9">The sequence shown here is derived from an EMBL/GenBank/DDBJ whole genome shotgun (WGS) entry which is preliminary data.</text>
</comment>
<dbReference type="PROSITE" id="PS50089">
    <property type="entry name" value="ZF_RING_2"/>
    <property type="match status" value="1"/>
</dbReference>
<dbReference type="PROSITE" id="PS50188">
    <property type="entry name" value="B302_SPRY"/>
    <property type="match status" value="1"/>
</dbReference>
<dbReference type="InterPro" id="IPR001870">
    <property type="entry name" value="B30.2/SPRY"/>
</dbReference>
<evidence type="ECO:0000259" key="6">
    <source>
        <dbReference type="PROSITE" id="PS50089"/>
    </source>
</evidence>
<dbReference type="Gene3D" id="2.60.120.920">
    <property type="match status" value="1"/>
</dbReference>
<dbReference type="GO" id="GO:0008270">
    <property type="term" value="F:zinc ion binding"/>
    <property type="evidence" value="ECO:0007669"/>
    <property type="project" value="UniProtKB-KW"/>
</dbReference>
<evidence type="ECO:0000256" key="2">
    <source>
        <dbReference type="ARBA" id="ARBA00022771"/>
    </source>
</evidence>
<dbReference type="InterPro" id="IPR001841">
    <property type="entry name" value="Znf_RING"/>
</dbReference>
<dbReference type="InterPro" id="IPR013320">
    <property type="entry name" value="ConA-like_dom_sf"/>
</dbReference>
<dbReference type="SUPFAM" id="SSF49899">
    <property type="entry name" value="Concanavalin A-like lectins/glucanases"/>
    <property type="match status" value="1"/>
</dbReference>